<dbReference type="SUPFAM" id="SSF51905">
    <property type="entry name" value="FAD/NAD(P)-binding domain"/>
    <property type="match status" value="1"/>
</dbReference>
<evidence type="ECO:0000256" key="3">
    <source>
        <dbReference type="ARBA" id="ARBA00022630"/>
    </source>
</evidence>
<evidence type="ECO:0000256" key="2">
    <source>
        <dbReference type="ARBA" id="ARBA00005272"/>
    </source>
</evidence>
<dbReference type="InterPro" id="IPR051169">
    <property type="entry name" value="NADH-Q_oxidoreductase"/>
</dbReference>
<evidence type="ECO:0000313" key="7">
    <source>
        <dbReference type="EMBL" id="UTJ05697.1"/>
    </source>
</evidence>
<proteinExistence type="inferred from homology"/>
<evidence type="ECO:0000256" key="4">
    <source>
        <dbReference type="ARBA" id="ARBA00022827"/>
    </source>
</evidence>
<dbReference type="Gene3D" id="3.50.50.100">
    <property type="match status" value="1"/>
</dbReference>
<dbReference type="PRINTS" id="PR00411">
    <property type="entry name" value="PNDRDTASEI"/>
</dbReference>
<keyword evidence="3" id="KW-0285">Flavoprotein</keyword>
<dbReference type="Pfam" id="PF07992">
    <property type="entry name" value="Pyr_redox_2"/>
    <property type="match status" value="1"/>
</dbReference>
<feature type="domain" description="FAD/NAD(P)-binding" evidence="6">
    <location>
        <begin position="3"/>
        <end position="305"/>
    </location>
</feature>
<organism evidence="7 8">
    <name type="scientific">Arcobacter roscoffensis</name>
    <dbReference type="NCBI Taxonomy" id="2961520"/>
    <lineage>
        <taxon>Bacteria</taxon>
        <taxon>Pseudomonadati</taxon>
        <taxon>Campylobacterota</taxon>
        <taxon>Epsilonproteobacteria</taxon>
        <taxon>Campylobacterales</taxon>
        <taxon>Arcobacteraceae</taxon>
        <taxon>Arcobacter</taxon>
    </lineage>
</organism>
<comment type="cofactor">
    <cofactor evidence="1">
        <name>FAD</name>
        <dbReference type="ChEBI" id="CHEBI:57692"/>
    </cofactor>
</comment>
<reference evidence="7" key="1">
    <citation type="submission" date="2022-07" db="EMBL/GenBank/DDBJ databases">
        <title>Arcobacter roscoffensis sp. nov., a marine bacterium isolated from coastal seawater collected from Roscoff, France.</title>
        <authorList>
            <person name="Pascual J."/>
            <person name="Lepeaux C."/>
            <person name="Methner A."/>
            <person name="Overmann J."/>
        </authorList>
    </citation>
    <scope>NUCLEOTIDE SEQUENCE</scope>
    <source>
        <strain evidence="7">ARW1-2F2</strain>
    </source>
</reference>
<evidence type="ECO:0000256" key="1">
    <source>
        <dbReference type="ARBA" id="ARBA00001974"/>
    </source>
</evidence>
<protein>
    <submittedName>
        <fullName evidence="7">FAD-dependent oxidoreductase</fullName>
    </submittedName>
</protein>
<dbReference type="EMBL" id="CP100595">
    <property type="protein sequence ID" value="UTJ05697.1"/>
    <property type="molecule type" value="Genomic_DNA"/>
</dbReference>
<dbReference type="InterPro" id="IPR023753">
    <property type="entry name" value="FAD/NAD-binding_dom"/>
</dbReference>
<dbReference type="PANTHER" id="PTHR42913">
    <property type="entry name" value="APOPTOSIS-INDUCING FACTOR 1"/>
    <property type="match status" value="1"/>
</dbReference>
<evidence type="ECO:0000259" key="6">
    <source>
        <dbReference type="Pfam" id="PF07992"/>
    </source>
</evidence>
<dbReference type="PRINTS" id="PR00368">
    <property type="entry name" value="FADPNR"/>
</dbReference>
<name>A0ABY5E2G5_9BACT</name>
<gene>
    <name evidence="7" type="ORF">NJU99_10540</name>
</gene>
<evidence type="ECO:0000256" key="5">
    <source>
        <dbReference type="ARBA" id="ARBA00023002"/>
    </source>
</evidence>
<keyword evidence="4" id="KW-0274">FAD</keyword>
<dbReference type="InterPro" id="IPR036188">
    <property type="entry name" value="FAD/NAD-bd_sf"/>
</dbReference>
<accession>A0ABY5E2G5</accession>
<dbReference type="Proteomes" id="UP001060012">
    <property type="component" value="Chromosome"/>
</dbReference>
<sequence>MKRVVIIGGGYGGIYALRELVKNKNIKITLIDRNTYHNLQPEVYDLIANKSNIADVTIDLTTLCLGLKHNYLEYRNLTVRNIDIKEKVIHTEEKELVDYDYLILAAGTRTFFPNSIEGLNNAHDIKKLQWAMYFKQSFENQLFEKIRDEAKQCNDTHIVVVGAGLSGVEIAAEMAYNARKFFKRGNFSCDNLKISLVSSSVSILPGLSQKLINISHKRLKSLGINVITNTKLTKLEDGYAYLSNGTKINNSFLIFTGGIEAVKMSGLEDLTKNSRGQIVVNEYMQTKEYENIFAIGDLAQIKNENEEMMPPNVTIARISGTNAGTNVLRHIQNKELKKCKPKLDGILIALGGEYAAGDIKGMFTVKGKIAYEIKKYVFHSYRKPLLKLIKTGYQRLKKLQKV</sequence>
<comment type="similarity">
    <text evidence="2">Belongs to the NADH dehydrogenase family.</text>
</comment>
<evidence type="ECO:0000313" key="8">
    <source>
        <dbReference type="Proteomes" id="UP001060012"/>
    </source>
</evidence>
<keyword evidence="5" id="KW-0560">Oxidoreductase</keyword>
<dbReference type="PANTHER" id="PTHR42913:SF3">
    <property type="entry name" value="64 KDA MITOCHONDRIAL NADH DEHYDROGENASE (EUROFUNG)"/>
    <property type="match status" value="1"/>
</dbReference>
<keyword evidence="8" id="KW-1185">Reference proteome</keyword>
<dbReference type="RefSeq" id="WP_254575878.1">
    <property type="nucleotide sequence ID" value="NZ_CP100595.1"/>
</dbReference>